<evidence type="ECO:0000259" key="2">
    <source>
        <dbReference type="Pfam" id="PF08595"/>
    </source>
</evidence>
<feature type="compositionally biased region" description="Basic residues" evidence="1">
    <location>
        <begin position="320"/>
        <end position="329"/>
    </location>
</feature>
<evidence type="ECO:0000313" key="3">
    <source>
        <dbReference type="EMBL" id="KAF2094765.1"/>
    </source>
</evidence>
<dbReference type="OrthoDB" id="441210at2759"/>
<dbReference type="GO" id="GO:0033698">
    <property type="term" value="C:Rpd3L complex"/>
    <property type="evidence" value="ECO:0007669"/>
    <property type="project" value="TreeGrafter"/>
</dbReference>
<name>A0A9P4M2P1_9PEZI</name>
<feature type="domain" description="Transcriptional regulatory protein RXT2 N-terminal" evidence="2">
    <location>
        <begin position="36"/>
        <end position="175"/>
    </location>
</feature>
<dbReference type="GO" id="GO:0005829">
    <property type="term" value="C:cytosol"/>
    <property type="evidence" value="ECO:0007669"/>
    <property type="project" value="TreeGrafter"/>
</dbReference>
<evidence type="ECO:0000256" key="1">
    <source>
        <dbReference type="SAM" id="MobiDB-lite"/>
    </source>
</evidence>
<organism evidence="3 4">
    <name type="scientific">Rhizodiscina lignyota</name>
    <dbReference type="NCBI Taxonomy" id="1504668"/>
    <lineage>
        <taxon>Eukaryota</taxon>
        <taxon>Fungi</taxon>
        <taxon>Dikarya</taxon>
        <taxon>Ascomycota</taxon>
        <taxon>Pezizomycotina</taxon>
        <taxon>Dothideomycetes</taxon>
        <taxon>Pleosporomycetidae</taxon>
        <taxon>Aulographales</taxon>
        <taxon>Rhizodiscinaceae</taxon>
        <taxon>Rhizodiscina</taxon>
    </lineage>
</organism>
<protein>
    <recommendedName>
        <fullName evidence="2">Transcriptional regulatory protein RXT2 N-terminal domain-containing protein</fullName>
    </recommendedName>
</protein>
<comment type="caution">
    <text evidence="3">The sequence shown here is derived from an EMBL/GenBank/DDBJ whole genome shotgun (WGS) entry which is preliminary data.</text>
</comment>
<feature type="region of interest" description="Disordered" evidence="1">
    <location>
        <begin position="304"/>
        <end position="329"/>
    </location>
</feature>
<dbReference type="PANTHER" id="PTHR28232">
    <property type="entry name" value="TRANSCRIPTIONAL REGULATORY PROTEIN RXT2"/>
    <property type="match status" value="1"/>
</dbReference>
<dbReference type="PANTHER" id="PTHR28232:SF1">
    <property type="entry name" value="TRANSCRIPTIONAL REGULATORY PROTEIN RXT2"/>
    <property type="match status" value="1"/>
</dbReference>
<dbReference type="Proteomes" id="UP000799772">
    <property type="component" value="Unassembled WGS sequence"/>
</dbReference>
<dbReference type="InterPro" id="IPR039602">
    <property type="entry name" value="Rxt2"/>
</dbReference>
<dbReference type="Pfam" id="PF08595">
    <property type="entry name" value="RXT2_N"/>
    <property type="match status" value="1"/>
</dbReference>
<gene>
    <name evidence="3" type="ORF">NA57DRAFT_45984</name>
</gene>
<proteinExistence type="predicted"/>
<accession>A0A9P4M2P1</accession>
<dbReference type="AlphaFoldDB" id="A0A9P4M2P1"/>
<evidence type="ECO:0000313" key="4">
    <source>
        <dbReference type="Proteomes" id="UP000799772"/>
    </source>
</evidence>
<keyword evidence="4" id="KW-1185">Reference proteome</keyword>
<sequence length="329" mass="36530">MAAAQARIVDTIVEMKRTLARLNDDSDGEDPIDRPTNRGNKLRHDARYVQEGRLNIGTGPSVYSRKINHAGYERNIIYRNPPRYDEDGDLILEDDNDDVEAEISPAEDNIYGDIKIEEILAPLTTASDLPNHIGMAPAYKSKAIDQMIIDVSDTLRREQKNLLKLKRLLTTLRGDPAFAPCGVMHTEFDDLNPKSGNGSSENLVGAQEAGDAMHPAAGRHTDTEMADGAGITLTNGTEQAIDIQAGQNGEEIVRGVEELHNGLLLANRKRKNVLKWAKAEGHVGEMSDGEDWYDIEEWGLEVPLKKGEEEQEEEANTVGKKTRQRRAER</sequence>
<dbReference type="EMBL" id="ML978133">
    <property type="protein sequence ID" value="KAF2094765.1"/>
    <property type="molecule type" value="Genomic_DNA"/>
</dbReference>
<reference evidence="3" key="1">
    <citation type="journal article" date="2020" name="Stud. Mycol.">
        <title>101 Dothideomycetes genomes: a test case for predicting lifestyles and emergence of pathogens.</title>
        <authorList>
            <person name="Haridas S."/>
            <person name="Albert R."/>
            <person name="Binder M."/>
            <person name="Bloem J."/>
            <person name="Labutti K."/>
            <person name="Salamov A."/>
            <person name="Andreopoulos B."/>
            <person name="Baker S."/>
            <person name="Barry K."/>
            <person name="Bills G."/>
            <person name="Bluhm B."/>
            <person name="Cannon C."/>
            <person name="Castanera R."/>
            <person name="Culley D."/>
            <person name="Daum C."/>
            <person name="Ezra D."/>
            <person name="Gonzalez J."/>
            <person name="Henrissat B."/>
            <person name="Kuo A."/>
            <person name="Liang C."/>
            <person name="Lipzen A."/>
            <person name="Lutzoni F."/>
            <person name="Magnuson J."/>
            <person name="Mondo S."/>
            <person name="Nolan M."/>
            <person name="Ohm R."/>
            <person name="Pangilinan J."/>
            <person name="Park H.-J."/>
            <person name="Ramirez L."/>
            <person name="Alfaro M."/>
            <person name="Sun H."/>
            <person name="Tritt A."/>
            <person name="Yoshinaga Y."/>
            <person name="Zwiers L.-H."/>
            <person name="Turgeon B."/>
            <person name="Goodwin S."/>
            <person name="Spatafora J."/>
            <person name="Crous P."/>
            <person name="Grigoriev I."/>
        </authorList>
    </citation>
    <scope>NUCLEOTIDE SEQUENCE</scope>
    <source>
        <strain evidence="3">CBS 133067</strain>
    </source>
</reference>
<dbReference type="InterPro" id="IPR013904">
    <property type="entry name" value="RXT2_N"/>
</dbReference>